<dbReference type="GO" id="GO:0006355">
    <property type="term" value="P:regulation of DNA-templated transcription"/>
    <property type="evidence" value="ECO:0007669"/>
    <property type="project" value="InterPro"/>
</dbReference>
<proteinExistence type="predicted"/>
<dbReference type="InterPro" id="IPR010985">
    <property type="entry name" value="Ribbon_hlx_hlx"/>
</dbReference>
<gene>
    <name evidence="1" type="ORF">S01H4_42986</name>
</gene>
<dbReference type="EMBL" id="BART01023663">
    <property type="protein sequence ID" value="GAG95265.1"/>
    <property type="molecule type" value="Genomic_DNA"/>
</dbReference>
<dbReference type="CDD" id="cd22231">
    <property type="entry name" value="RHH_NikR_HicB-like"/>
    <property type="match status" value="1"/>
</dbReference>
<evidence type="ECO:0008006" key="2">
    <source>
        <dbReference type="Google" id="ProtNLM"/>
    </source>
</evidence>
<protein>
    <recommendedName>
        <fullName evidence="2">Ribbon-helix-helix protein CopG domain-containing protein</fullName>
    </recommendedName>
</protein>
<dbReference type="SUPFAM" id="SSF47598">
    <property type="entry name" value="Ribbon-helix-helix"/>
    <property type="match status" value="1"/>
</dbReference>
<name>X1BJQ2_9ZZZZ</name>
<dbReference type="AlphaFoldDB" id="X1BJQ2"/>
<evidence type="ECO:0000313" key="1">
    <source>
        <dbReference type="EMBL" id="GAG95265.1"/>
    </source>
</evidence>
<organism evidence="1">
    <name type="scientific">marine sediment metagenome</name>
    <dbReference type="NCBI Taxonomy" id="412755"/>
    <lineage>
        <taxon>unclassified sequences</taxon>
        <taxon>metagenomes</taxon>
        <taxon>ecological metagenomes</taxon>
    </lineage>
</organism>
<dbReference type="Gene3D" id="1.10.1220.10">
    <property type="entry name" value="Met repressor-like"/>
    <property type="match status" value="1"/>
</dbReference>
<comment type="caution">
    <text evidence="1">The sequence shown here is derived from an EMBL/GenBank/DDBJ whole genome shotgun (WGS) entry which is preliminary data.</text>
</comment>
<sequence>MAEDSKSDKTRVSITLTEAYVEALGDLVKEGIYLNRGEVVNDALRRLFISYNMEQFVSPLNKET</sequence>
<reference evidence="1" key="1">
    <citation type="journal article" date="2014" name="Front. Microbiol.">
        <title>High frequency of phylogenetically diverse reductive dehalogenase-homologous genes in deep subseafloor sedimentary metagenomes.</title>
        <authorList>
            <person name="Kawai M."/>
            <person name="Futagami T."/>
            <person name="Toyoda A."/>
            <person name="Takaki Y."/>
            <person name="Nishi S."/>
            <person name="Hori S."/>
            <person name="Arai W."/>
            <person name="Tsubouchi T."/>
            <person name="Morono Y."/>
            <person name="Uchiyama I."/>
            <person name="Ito T."/>
            <person name="Fujiyama A."/>
            <person name="Inagaki F."/>
            <person name="Takami H."/>
        </authorList>
    </citation>
    <scope>NUCLEOTIDE SEQUENCE</scope>
    <source>
        <strain evidence="1">Expedition CK06-06</strain>
    </source>
</reference>
<accession>X1BJQ2</accession>
<dbReference type="InterPro" id="IPR013321">
    <property type="entry name" value="Arc_rbn_hlx_hlx"/>
</dbReference>